<accession>A0A249W5D1</accession>
<feature type="domain" description="HAMP" evidence="3">
    <location>
        <begin position="219"/>
        <end position="270"/>
    </location>
</feature>
<evidence type="ECO:0000259" key="2">
    <source>
        <dbReference type="PROSITE" id="PS50883"/>
    </source>
</evidence>
<dbReference type="PANTHER" id="PTHR33121">
    <property type="entry name" value="CYCLIC DI-GMP PHOSPHODIESTERASE PDEF"/>
    <property type="match status" value="1"/>
</dbReference>
<dbReference type="InterPro" id="IPR043128">
    <property type="entry name" value="Rev_trsase/Diguanyl_cyclase"/>
</dbReference>
<feature type="transmembrane region" description="Helical" evidence="1">
    <location>
        <begin position="12"/>
        <end position="31"/>
    </location>
</feature>
<dbReference type="Proteomes" id="UP000191946">
    <property type="component" value="Unassembled WGS sequence"/>
</dbReference>
<dbReference type="PROSITE" id="PS50887">
    <property type="entry name" value="GGDEF"/>
    <property type="match status" value="1"/>
</dbReference>
<evidence type="ECO:0000313" key="7">
    <source>
        <dbReference type="Proteomes" id="UP000191946"/>
    </source>
</evidence>
<dbReference type="Gene3D" id="6.10.340.10">
    <property type="match status" value="1"/>
</dbReference>
<proteinExistence type="predicted"/>
<evidence type="ECO:0000259" key="4">
    <source>
        <dbReference type="PROSITE" id="PS50887"/>
    </source>
</evidence>
<evidence type="ECO:0000313" key="6">
    <source>
        <dbReference type="EMBL" id="OQK04838.1"/>
    </source>
</evidence>
<reference evidence="5" key="2">
    <citation type="submission" date="2017-09" db="EMBL/GenBank/DDBJ databases">
        <authorList>
            <person name="Ehlers B."/>
            <person name="Leendertz F.H."/>
        </authorList>
    </citation>
    <scope>NUCLEOTIDE SEQUENCE</scope>
    <source>
        <strain evidence="5">MAVP-26</strain>
    </source>
</reference>
<dbReference type="GO" id="GO:0016020">
    <property type="term" value="C:membrane"/>
    <property type="evidence" value="ECO:0007669"/>
    <property type="project" value="InterPro"/>
</dbReference>
<dbReference type="CDD" id="cd01949">
    <property type="entry name" value="GGDEF"/>
    <property type="match status" value="1"/>
</dbReference>
<name>A0A249W5D1_VIBPH</name>
<keyword evidence="7" id="KW-1185">Reference proteome</keyword>
<keyword evidence="1" id="KW-0472">Membrane</keyword>
<dbReference type="PROSITE" id="PS50883">
    <property type="entry name" value="EAL"/>
    <property type="match status" value="1"/>
</dbReference>
<dbReference type="AlphaFoldDB" id="A0A249W5D1"/>
<evidence type="ECO:0000256" key="1">
    <source>
        <dbReference type="SAM" id="Phobius"/>
    </source>
</evidence>
<evidence type="ECO:0000259" key="3">
    <source>
        <dbReference type="PROSITE" id="PS50885"/>
    </source>
</evidence>
<dbReference type="InterPro" id="IPR050706">
    <property type="entry name" value="Cyclic-di-GMP_PDE-like"/>
</dbReference>
<dbReference type="InterPro" id="IPR035919">
    <property type="entry name" value="EAL_sf"/>
</dbReference>
<dbReference type="SMART" id="SM00267">
    <property type="entry name" value="GGDEF"/>
    <property type="match status" value="1"/>
</dbReference>
<dbReference type="Pfam" id="PF00563">
    <property type="entry name" value="EAL"/>
    <property type="match status" value="1"/>
</dbReference>
<dbReference type="PANTHER" id="PTHR33121:SF70">
    <property type="entry name" value="SIGNALING PROTEIN YKOW"/>
    <property type="match status" value="1"/>
</dbReference>
<dbReference type="Gene3D" id="3.20.20.450">
    <property type="entry name" value="EAL domain"/>
    <property type="match status" value="1"/>
</dbReference>
<sequence length="719" mass="81424">MLNKLSLETKYIFATISVVVLVVVVNLVLYMHGYDTYSNNLAQQITQNSQDKTESYVKQKGLVYAELLSKQLFDPLYNDNISQVYGQITATLSQPDVSKIHVVDNDGLVFHDGTPQLAMFAQPHYRSDFILKAIEQERVQVALSREQLEIAAPIHQSDVTLGAVYLELNLAHLLEEKEQNIAQVAAITSKDKHNMFILLLAISIISIFMGSLFAFAVGRSLVKPIKQLSEQFSEFDTQALPVTDIQRKDEIGELIAAYNKMSNKVNTYTTRVEFMAYHDILTSLSNREKLLIDLQEQISTKRAPALAVLFVDLDDFKHINDNYGHNVGDKLLVHLSALLRNELPIYIEPDYRPWILASRVGADEFVVVFPCNNSLEAREIANQIHRQVLSPLRLDSHNIRLTTSLGVAVYPEFGCNADSLLQLSSLAAQESKRRGKDIMSVYDPAFDATVKQRLYIERELSRSIHDLSQFELWYQPKFDLKTYQLVGVEALVRWNHPEKGYIGPELFIPIAEQNDLILDLGEHLIETAIKQRAEWAEAFDHDFHIALNLSPRQIYRQDLSLIFEHFLSQYNVSAKDIHVEVTESLLMDDIEKAHFVLRKLQATGIEVWLDDFGTGYSALSYLQQVNFDGLKIDRSFIAQTQEDNKDDSLVRAIISMAHNLGMKVVAEGIETQTQLALIERLNCDVAQGFFLGKPVPAAQLLELENTCQAMKHNASSIVG</sequence>
<protein>
    <submittedName>
        <fullName evidence="5 6">Phosphodiesterase</fullName>
    </submittedName>
</protein>
<reference evidence="6 7" key="1">
    <citation type="submission" date="2015-08" db="EMBL/GenBank/DDBJ databases">
        <title>Draft Genome Sequences of Vibrio parahaemolyticus Strains.</title>
        <authorList>
            <person name="Gonzalez-Escalona N."/>
            <person name="DePaola A."/>
        </authorList>
    </citation>
    <scope>NUCLEOTIDE SEQUENCE [LARGE SCALE GENOMIC DNA]</scope>
    <source>
        <strain evidence="6 7">CFSAN001621</strain>
    </source>
</reference>
<dbReference type="EMBL" id="CP023248">
    <property type="protein sequence ID" value="ASZ51952.1"/>
    <property type="molecule type" value="Genomic_DNA"/>
</dbReference>
<dbReference type="InterPro" id="IPR001633">
    <property type="entry name" value="EAL_dom"/>
</dbReference>
<dbReference type="CDD" id="cd01948">
    <property type="entry name" value="EAL"/>
    <property type="match status" value="1"/>
</dbReference>
<gene>
    <name evidence="6" type="ORF">AKG60_02000</name>
    <name evidence="5" type="ORF">YA91_16115</name>
</gene>
<dbReference type="InterPro" id="IPR000160">
    <property type="entry name" value="GGDEF_dom"/>
</dbReference>
<keyword evidence="1" id="KW-0812">Transmembrane</keyword>
<organism evidence="5">
    <name type="scientific">Vibrio parahaemolyticus</name>
    <dbReference type="NCBI Taxonomy" id="670"/>
    <lineage>
        <taxon>Bacteria</taxon>
        <taxon>Pseudomonadati</taxon>
        <taxon>Pseudomonadota</taxon>
        <taxon>Gammaproteobacteria</taxon>
        <taxon>Vibrionales</taxon>
        <taxon>Vibrionaceae</taxon>
        <taxon>Vibrio</taxon>
    </lineage>
</organism>
<dbReference type="GO" id="GO:0071111">
    <property type="term" value="F:cyclic-guanylate-specific phosphodiesterase activity"/>
    <property type="evidence" value="ECO:0007669"/>
    <property type="project" value="InterPro"/>
</dbReference>
<keyword evidence="1" id="KW-1133">Transmembrane helix</keyword>
<dbReference type="Pfam" id="PF00672">
    <property type="entry name" value="HAMP"/>
    <property type="match status" value="1"/>
</dbReference>
<dbReference type="SMART" id="SM00304">
    <property type="entry name" value="HAMP"/>
    <property type="match status" value="1"/>
</dbReference>
<feature type="domain" description="EAL" evidence="2">
    <location>
        <begin position="453"/>
        <end position="708"/>
    </location>
</feature>
<dbReference type="NCBIfam" id="TIGR00254">
    <property type="entry name" value="GGDEF"/>
    <property type="match status" value="1"/>
</dbReference>
<dbReference type="InterPro" id="IPR003660">
    <property type="entry name" value="HAMP_dom"/>
</dbReference>
<feature type="transmembrane region" description="Helical" evidence="1">
    <location>
        <begin position="196"/>
        <end position="217"/>
    </location>
</feature>
<dbReference type="SUPFAM" id="SSF141868">
    <property type="entry name" value="EAL domain-like"/>
    <property type="match status" value="1"/>
</dbReference>
<dbReference type="SMART" id="SM00052">
    <property type="entry name" value="EAL"/>
    <property type="match status" value="1"/>
</dbReference>
<dbReference type="Pfam" id="PF00990">
    <property type="entry name" value="GGDEF"/>
    <property type="match status" value="1"/>
</dbReference>
<dbReference type="Gene3D" id="3.30.70.270">
    <property type="match status" value="1"/>
</dbReference>
<feature type="domain" description="GGDEF" evidence="4">
    <location>
        <begin position="304"/>
        <end position="444"/>
    </location>
</feature>
<dbReference type="PROSITE" id="PS50885">
    <property type="entry name" value="HAMP"/>
    <property type="match status" value="1"/>
</dbReference>
<evidence type="ECO:0000313" key="5">
    <source>
        <dbReference type="EMBL" id="ASZ51952.1"/>
    </source>
</evidence>
<dbReference type="RefSeq" id="WP_005500391.1">
    <property type="nucleotide sequence ID" value="NZ_CP023248.2"/>
</dbReference>
<dbReference type="InterPro" id="IPR029787">
    <property type="entry name" value="Nucleotide_cyclase"/>
</dbReference>
<dbReference type="CDD" id="cd06225">
    <property type="entry name" value="HAMP"/>
    <property type="match status" value="1"/>
</dbReference>
<dbReference type="GO" id="GO:0007165">
    <property type="term" value="P:signal transduction"/>
    <property type="evidence" value="ECO:0007669"/>
    <property type="project" value="InterPro"/>
</dbReference>
<dbReference type="EMBL" id="LHQV01000002">
    <property type="protein sequence ID" value="OQK04838.1"/>
    <property type="molecule type" value="Genomic_DNA"/>
</dbReference>
<dbReference type="SUPFAM" id="SSF55073">
    <property type="entry name" value="Nucleotide cyclase"/>
    <property type="match status" value="1"/>
</dbReference>